<evidence type="ECO:0000256" key="1">
    <source>
        <dbReference type="ARBA" id="ARBA00022448"/>
    </source>
</evidence>
<dbReference type="Gene3D" id="3.40.30.10">
    <property type="entry name" value="Glutaredoxin"/>
    <property type="match status" value="1"/>
</dbReference>
<dbReference type="CDD" id="cd02956">
    <property type="entry name" value="ybbN"/>
    <property type="match status" value="1"/>
</dbReference>
<evidence type="ECO:0000256" key="5">
    <source>
        <dbReference type="SAM" id="MobiDB-lite"/>
    </source>
</evidence>
<dbReference type="Pfam" id="PF00085">
    <property type="entry name" value="Thioredoxin"/>
    <property type="match status" value="1"/>
</dbReference>
<evidence type="ECO:0000256" key="4">
    <source>
        <dbReference type="ARBA" id="ARBA00023284"/>
    </source>
</evidence>
<feature type="domain" description="Thioredoxin" evidence="6">
    <location>
        <begin position="43"/>
        <end position="177"/>
    </location>
</feature>
<dbReference type="GO" id="GO:0015035">
    <property type="term" value="F:protein-disulfide reductase activity"/>
    <property type="evidence" value="ECO:0007669"/>
    <property type="project" value="TreeGrafter"/>
</dbReference>
<dbReference type="InterPro" id="IPR036249">
    <property type="entry name" value="Thioredoxin-like_sf"/>
</dbReference>
<dbReference type="SUPFAM" id="SSF52833">
    <property type="entry name" value="Thioredoxin-like"/>
    <property type="match status" value="1"/>
</dbReference>
<dbReference type="InterPro" id="IPR013766">
    <property type="entry name" value="Thioredoxin_domain"/>
</dbReference>
<dbReference type="GO" id="GO:0006950">
    <property type="term" value="P:response to stress"/>
    <property type="evidence" value="ECO:0007669"/>
    <property type="project" value="UniProtKB-ARBA"/>
</dbReference>
<keyword evidence="2" id="KW-0249">Electron transport</keyword>
<evidence type="ECO:0000313" key="7">
    <source>
        <dbReference type="EMBL" id="GEN64053.1"/>
    </source>
</evidence>
<evidence type="ECO:0000256" key="2">
    <source>
        <dbReference type="ARBA" id="ARBA00022982"/>
    </source>
</evidence>
<evidence type="ECO:0000259" key="6">
    <source>
        <dbReference type="PROSITE" id="PS51352"/>
    </source>
</evidence>
<dbReference type="GO" id="GO:0045454">
    <property type="term" value="P:cell redox homeostasis"/>
    <property type="evidence" value="ECO:0007669"/>
    <property type="project" value="TreeGrafter"/>
</dbReference>
<reference evidence="7 8" key="1">
    <citation type="submission" date="2019-07" db="EMBL/GenBank/DDBJ databases">
        <title>Whole genome shotgun sequence of Acetobacter oeni NBRC 105207.</title>
        <authorList>
            <person name="Hosoyama A."/>
            <person name="Uohara A."/>
            <person name="Ohji S."/>
            <person name="Ichikawa N."/>
        </authorList>
    </citation>
    <scope>NUCLEOTIDE SEQUENCE [LARGE SCALE GENOMIC DNA]</scope>
    <source>
        <strain evidence="7 8">NBRC 105207</strain>
    </source>
</reference>
<keyword evidence="1" id="KW-0813">Transport</keyword>
<proteinExistence type="predicted"/>
<dbReference type="PROSITE" id="PS51352">
    <property type="entry name" value="THIOREDOXIN_2"/>
    <property type="match status" value="1"/>
</dbReference>
<dbReference type="PANTHER" id="PTHR45663:SF11">
    <property type="entry name" value="GEO12009P1"/>
    <property type="match status" value="1"/>
</dbReference>
<dbReference type="SUPFAM" id="SSF48452">
    <property type="entry name" value="TPR-like"/>
    <property type="match status" value="1"/>
</dbReference>
<gene>
    <name evidence="7" type="ORF">AOE01nite_22770</name>
</gene>
<dbReference type="PROSITE" id="PS00194">
    <property type="entry name" value="THIOREDOXIN_1"/>
    <property type="match status" value="1"/>
</dbReference>
<dbReference type="Proteomes" id="UP000321746">
    <property type="component" value="Unassembled WGS sequence"/>
</dbReference>
<organism evidence="7 8">
    <name type="scientific">Acetobacter oeni</name>
    <dbReference type="NCBI Taxonomy" id="304077"/>
    <lineage>
        <taxon>Bacteria</taxon>
        <taxon>Pseudomonadati</taxon>
        <taxon>Pseudomonadota</taxon>
        <taxon>Alphaproteobacteria</taxon>
        <taxon>Acetobacterales</taxon>
        <taxon>Acetobacteraceae</taxon>
        <taxon>Acetobacter</taxon>
    </lineage>
</organism>
<dbReference type="Pfam" id="PF14559">
    <property type="entry name" value="TPR_19"/>
    <property type="match status" value="1"/>
</dbReference>
<dbReference type="InterPro" id="IPR017937">
    <property type="entry name" value="Thioredoxin_CS"/>
</dbReference>
<sequence>MGLCLSRPALDQNQAGETRVAWSGAGRGAKKQDLQTMDYIIGQNPPAPAPGAATQASAGQGGADLITDGNEASFMQTVLDASNSVPVLVDFWADWCGPCKQLTPVIEKVVRAAKGRVRLVKIDIEANRQLTAQLTRLGLPLQSIPMVAAFWKGQILDLFQGALPESQVKKFVETVLQAAGGGTLPSADLLSEAHTAMETGQFERAAELFSAVLGDEHENPTAWAGLIRAMLALDDEDAANAALEDVPPAITTNPEIEGARAALELKKEGRRVAGEADELRARIKADPEDFDARMKLASALNVAGHREEAAAELLTILRADRDWNEGAAKQLLFKFFEAWGHDDPATLIARRRLSSLLFS</sequence>
<dbReference type="GO" id="GO:0005829">
    <property type="term" value="C:cytosol"/>
    <property type="evidence" value="ECO:0007669"/>
    <property type="project" value="TreeGrafter"/>
</dbReference>
<dbReference type="EMBL" id="BJYG01000031">
    <property type="protein sequence ID" value="GEN64053.1"/>
    <property type="molecule type" value="Genomic_DNA"/>
</dbReference>
<name>A0A511XM76_9PROT</name>
<evidence type="ECO:0000256" key="3">
    <source>
        <dbReference type="ARBA" id="ARBA00023157"/>
    </source>
</evidence>
<feature type="region of interest" description="Disordered" evidence="5">
    <location>
        <begin position="41"/>
        <end position="62"/>
    </location>
</feature>
<dbReference type="InterPro" id="IPR011990">
    <property type="entry name" value="TPR-like_helical_dom_sf"/>
</dbReference>
<dbReference type="Pfam" id="PF14561">
    <property type="entry name" value="TPR_20"/>
    <property type="match status" value="1"/>
</dbReference>
<keyword evidence="8" id="KW-1185">Reference proteome</keyword>
<keyword evidence="3" id="KW-1015">Disulfide bond</keyword>
<protein>
    <submittedName>
        <fullName evidence="7">Co-chaperone YbbN</fullName>
    </submittedName>
</protein>
<keyword evidence="4" id="KW-0676">Redox-active center</keyword>
<comment type="caution">
    <text evidence="7">The sequence shown here is derived from an EMBL/GenBank/DDBJ whole genome shotgun (WGS) entry which is preliminary data.</text>
</comment>
<dbReference type="Gene3D" id="1.25.40.10">
    <property type="entry name" value="Tetratricopeptide repeat domain"/>
    <property type="match status" value="2"/>
</dbReference>
<accession>A0A511XM76</accession>
<dbReference type="AlphaFoldDB" id="A0A511XM76"/>
<evidence type="ECO:0000313" key="8">
    <source>
        <dbReference type="Proteomes" id="UP000321746"/>
    </source>
</evidence>
<dbReference type="PANTHER" id="PTHR45663">
    <property type="entry name" value="GEO12009P1"/>
    <property type="match status" value="1"/>
</dbReference>